<feature type="domain" description="C3H1-type" evidence="3">
    <location>
        <begin position="254"/>
        <end position="275"/>
    </location>
</feature>
<dbReference type="Pfam" id="PF25543">
    <property type="entry name" value="zf-CCCH_tandem"/>
    <property type="match status" value="1"/>
</dbReference>
<dbReference type="EMBL" id="RZGK01000003">
    <property type="protein sequence ID" value="KAF9699976.1"/>
    <property type="molecule type" value="Genomic_DNA"/>
</dbReference>
<dbReference type="PANTHER" id="PTHR37543">
    <property type="entry name" value="CCCH ZINC FINGER DNA BINDING PROTEIN (AFU_ORTHOLOGUE AFUA_5G12760)"/>
    <property type="match status" value="1"/>
</dbReference>
<feature type="coiled-coil region" evidence="2">
    <location>
        <begin position="38"/>
        <end position="65"/>
    </location>
</feature>
<dbReference type="InterPro" id="IPR057683">
    <property type="entry name" value="DUF7923"/>
</dbReference>
<dbReference type="InterPro" id="IPR000571">
    <property type="entry name" value="Znf_CCCH"/>
</dbReference>
<dbReference type="Pfam" id="PF25540">
    <property type="entry name" value="DUF7923"/>
    <property type="match status" value="1"/>
</dbReference>
<dbReference type="OrthoDB" id="2270193at2759"/>
<keyword evidence="1" id="KW-0479">Metal-binding</keyword>
<reference evidence="4" key="1">
    <citation type="submission" date="2018-12" db="EMBL/GenBank/DDBJ databases">
        <authorList>
            <person name="Syme R.A."/>
            <person name="Farfan-Caceres L."/>
            <person name="Lichtenzveig J."/>
        </authorList>
    </citation>
    <scope>NUCLEOTIDE SEQUENCE</scope>
    <source>
        <strain evidence="4">Al4</strain>
    </source>
</reference>
<comment type="caution">
    <text evidence="4">The sequence shown here is derived from an EMBL/GenBank/DDBJ whole genome shotgun (WGS) entry which is preliminary data.</text>
</comment>
<dbReference type="InterPro" id="IPR057654">
    <property type="entry name" value="Znf-CCCH_tandem"/>
</dbReference>
<evidence type="ECO:0000259" key="3">
    <source>
        <dbReference type="PROSITE" id="PS50103"/>
    </source>
</evidence>
<dbReference type="AlphaFoldDB" id="A0A8H7JAE4"/>
<dbReference type="GO" id="GO:0008270">
    <property type="term" value="F:zinc ion binding"/>
    <property type="evidence" value="ECO:0007669"/>
    <property type="project" value="UniProtKB-KW"/>
</dbReference>
<evidence type="ECO:0000256" key="1">
    <source>
        <dbReference type="PROSITE-ProRule" id="PRU00723"/>
    </source>
</evidence>
<evidence type="ECO:0000256" key="2">
    <source>
        <dbReference type="SAM" id="Coils"/>
    </source>
</evidence>
<proteinExistence type="predicted"/>
<evidence type="ECO:0000313" key="5">
    <source>
        <dbReference type="Proteomes" id="UP000651452"/>
    </source>
</evidence>
<dbReference type="PANTHER" id="PTHR37543:SF1">
    <property type="entry name" value="CCCH ZINC FINGER DNA BINDING PROTEIN (AFU_ORTHOLOGUE AFUA_5G12760)"/>
    <property type="match status" value="1"/>
</dbReference>
<evidence type="ECO:0000313" key="4">
    <source>
        <dbReference type="EMBL" id="KAF9699976.1"/>
    </source>
</evidence>
<dbReference type="Proteomes" id="UP000651452">
    <property type="component" value="Unassembled WGS sequence"/>
</dbReference>
<keyword evidence="2" id="KW-0175">Coiled coil</keyword>
<dbReference type="Pfam" id="PF25542">
    <property type="entry name" value="zf-CCCH_12"/>
    <property type="match status" value="1"/>
</dbReference>
<accession>A0A8H7JAE4</accession>
<gene>
    <name evidence="4" type="ORF">EKO04_001266</name>
</gene>
<dbReference type="PROSITE" id="PS50103">
    <property type="entry name" value="ZF_C3H1"/>
    <property type="match status" value="1"/>
</dbReference>
<name>A0A8H7JAE4_9PLEO</name>
<feature type="zinc finger region" description="C3H1-type" evidence="1">
    <location>
        <begin position="254"/>
        <end position="275"/>
    </location>
</feature>
<keyword evidence="1" id="KW-0863">Zinc-finger</keyword>
<organism evidence="4 5">
    <name type="scientific">Ascochyta lentis</name>
    <dbReference type="NCBI Taxonomy" id="205686"/>
    <lineage>
        <taxon>Eukaryota</taxon>
        <taxon>Fungi</taxon>
        <taxon>Dikarya</taxon>
        <taxon>Ascomycota</taxon>
        <taxon>Pezizomycotina</taxon>
        <taxon>Dothideomycetes</taxon>
        <taxon>Pleosporomycetidae</taxon>
        <taxon>Pleosporales</taxon>
        <taxon>Pleosporineae</taxon>
        <taxon>Didymellaceae</taxon>
        <taxon>Ascochyta</taxon>
    </lineage>
</organism>
<sequence length="472" mass="52216">MTDNTDGNFAARLTTLGAEANNALQAVINVAHVYGQTVEERRRSHEELLVEHRALQQELTELKNAQRVHGGERVVDPYVVVLIDAHSHMFQIDLLRQSTNGGSKTAKVLKDQVEQYIGNMSPGAGTCRIVVRVYANLKGLDEDDKGSRTLAGFAAGFSREDSFFDFVDVGDEKIVKSKIVDLFKVSVKDPQCRHTHSQFQDKLSYIKGSVSDPGIENMRLRNVAFSQVFRANKETNPVSYTAGGVPSNVLQSGACWDFQNGECFRKGCKYKHIIAWAAPKRAPSIDTGSMYSCTPPQPQIELPKTAVTGMIPVNPHGQRLDIYMSPPSNAQWARYTARTKVKKLCNAFHLQGFCSIDPCEFDHSQIDGSLLEVLAFVAKGRPCKRRGACRHLDCDKGHVCQKPACTDAGKKVKGCMLGRDSHGIDLKVDKWASPDEDMREDVRDGFEPGVDQVGGEETAQFPYDEDAPLIIL</sequence>
<dbReference type="Gene3D" id="3.30.1370.210">
    <property type="match status" value="1"/>
</dbReference>
<reference evidence="4" key="2">
    <citation type="submission" date="2020-09" db="EMBL/GenBank/DDBJ databases">
        <title>Reference genome assembly for Australian Ascochyta lentis isolate Al4.</title>
        <authorList>
            <person name="Lee R.C."/>
            <person name="Farfan-Caceres L.M."/>
            <person name="Debler J.W."/>
            <person name="Williams A.H."/>
            <person name="Henares B.M."/>
        </authorList>
    </citation>
    <scope>NUCLEOTIDE SEQUENCE</scope>
    <source>
        <strain evidence="4">Al4</strain>
    </source>
</reference>
<keyword evidence="1" id="KW-0862">Zinc</keyword>
<keyword evidence="5" id="KW-1185">Reference proteome</keyword>
<protein>
    <recommendedName>
        <fullName evidence="3">C3H1-type domain-containing protein</fullName>
    </recommendedName>
</protein>